<feature type="transmembrane region" description="Helical" evidence="6">
    <location>
        <begin position="408"/>
        <end position="433"/>
    </location>
</feature>
<keyword evidence="2" id="KW-0813">Transport</keyword>
<dbReference type="PANTHER" id="PTHR23501:SF191">
    <property type="entry name" value="VACUOLAR BASIC AMINO ACID TRANSPORTER 4"/>
    <property type="match status" value="1"/>
</dbReference>
<feature type="transmembrane region" description="Helical" evidence="6">
    <location>
        <begin position="275"/>
        <end position="297"/>
    </location>
</feature>
<protein>
    <submittedName>
        <fullName evidence="8">MFS general substrate transporter</fullName>
    </submittedName>
</protein>
<dbReference type="STRING" id="1754190.A0A1Y2F9H3"/>
<dbReference type="InterPro" id="IPR036259">
    <property type="entry name" value="MFS_trans_sf"/>
</dbReference>
<name>A0A1Y2F9H3_9FUNG</name>
<dbReference type="AlphaFoldDB" id="A0A1Y2F9H3"/>
<feature type="transmembrane region" description="Helical" evidence="6">
    <location>
        <begin position="384"/>
        <end position="402"/>
    </location>
</feature>
<evidence type="ECO:0000313" key="8">
    <source>
        <dbReference type="EMBL" id="ORY80570.1"/>
    </source>
</evidence>
<evidence type="ECO:0000256" key="3">
    <source>
        <dbReference type="ARBA" id="ARBA00022692"/>
    </source>
</evidence>
<dbReference type="OrthoDB" id="2147446at2759"/>
<dbReference type="Pfam" id="PF07690">
    <property type="entry name" value="MFS_1"/>
    <property type="match status" value="1"/>
</dbReference>
<feature type="transmembrane region" description="Helical" evidence="6">
    <location>
        <begin position="181"/>
        <end position="203"/>
    </location>
</feature>
<gene>
    <name evidence="8" type="ORF">LY90DRAFT_28836</name>
</gene>
<dbReference type="EMBL" id="MCOG01000012">
    <property type="protein sequence ID" value="ORY80570.1"/>
    <property type="molecule type" value="Genomic_DNA"/>
</dbReference>
<dbReference type="PANTHER" id="PTHR23501">
    <property type="entry name" value="MAJOR FACILITATOR SUPERFAMILY"/>
    <property type="match status" value="1"/>
</dbReference>
<accession>A0A1Y2F9H3</accession>
<feature type="transmembrane region" description="Helical" evidence="6">
    <location>
        <begin position="55"/>
        <end position="80"/>
    </location>
</feature>
<dbReference type="SUPFAM" id="SSF103473">
    <property type="entry name" value="MFS general substrate transporter"/>
    <property type="match status" value="2"/>
</dbReference>
<dbReference type="Gene3D" id="1.20.1250.20">
    <property type="entry name" value="MFS general substrate transporter like domains"/>
    <property type="match status" value="1"/>
</dbReference>
<proteinExistence type="predicted"/>
<comment type="subcellular location">
    <subcellularLocation>
        <location evidence="1">Endomembrane system</location>
        <topology evidence="1">Multi-pass membrane protein</topology>
    </subcellularLocation>
</comment>
<feature type="transmembrane region" description="Helical" evidence="6">
    <location>
        <begin position="317"/>
        <end position="337"/>
    </location>
</feature>
<dbReference type="PROSITE" id="PS50850">
    <property type="entry name" value="MFS"/>
    <property type="match status" value="1"/>
</dbReference>
<keyword evidence="5 6" id="KW-0472">Membrane</keyword>
<dbReference type="InterPro" id="IPR020846">
    <property type="entry name" value="MFS_dom"/>
</dbReference>
<evidence type="ECO:0000313" key="9">
    <source>
        <dbReference type="Proteomes" id="UP000193920"/>
    </source>
</evidence>
<feature type="transmembrane region" description="Helical" evidence="6">
    <location>
        <begin position="247"/>
        <end position="269"/>
    </location>
</feature>
<evidence type="ECO:0000256" key="4">
    <source>
        <dbReference type="ARBA" id="ARBA00022989"/>
    </source>
</evidence>
<evidence type="ECO:0000256" key="2">
    <source>
        <dbReference type="ARBA" id="ARBA00022448"/>
    </source>
</evidence>
<evidence type="ECO:0000256" key="5">
    <source>
        <dbReference type="ARBA" id="ARBA00023136"/>
    </source>
</evidence>
<dbReference type="Proteomes" id="UP000193920">
    <property type="component" value="Unassembled WGS sequence"/>
</dbReference>
<feature type="domain" description="Major facilitator superfamily (MFS) profile" evidence="7">
    <location>
        <begin position="58"/>
        <end position="441"/>
    </location>
</feature>
<feature type="transmembrane region" description="Helical" evidence="6">
    <location>
        <begin position="209"/>
        <end position="235"/>
    </location>
</feature>
<feature type="transmembrane region" description="Helical" evidence="6">
    <location>
        <begin position="123"/>
        <end position="142"/>
    </location>
</feature>
<evidence type="ECO:0000259" key="7">
    <source>
        <dbReference type="PROSITE" id="PS50850"/>
    </source>
</evidence>
<comment type="caution">
    <text evidence="8">The sequence shown here is derived from an EMBL/GenBank/DDBJ whole genome shotgun (WGS) entry which is preliminary data.</text>
</comment>
<evidence type="ECO:0000256" key="1">
    <source>
        <dbReference type="ARBA" id="ARBA00004127"/>
    </source>
</evidence>
<keyword evidence="3 6" id="KW-0812">Transmembrane</keyword>
<reference evidence="8 9" key="1">
    <citation type="submission" date="2016-08" db="EMBL/GenBank/DDBJ databases">
        <title>A Parts List for Fungal Cellulosomes Revealed by Comparative Genomics.</title>
        <authorList>
            <consortium name="DOE Joint Genome Institute"/>
            <person name="Haitjema C.H."/>
            <person name="Gilmore S.P."/>
            <person name="Henske J.K."/>
            <person name="Solomon K.V."/>
            <person name="De Groot R."/>
            <person name="Kuo A."/>
            <person name="Mondo S.J."/>
            <person name="Salamov A.A."/>
            <person name="Labutti K."/>
            <person name="Zhao Z."/>
            <person name="Chiniquy J."/>
            <person name="Barry K."/>
            <person name="Brewer H.M."/>
            <person name="Purvine S.O."/>
            <person name="Wright A.T."/>
            <person name="Boxma B."/>
            <person name="Van Alen T."/>
            <person name="Hackstein J.H."/>
            <person name="Baker S.E."/>
            <person name="Grigoriev I.V."/>
            <person name="O'Malley M.A."/>
        </authorList>
    </citation>
    <scope>NUCLEOTIDE SEQUENCE [LARGE SCALE GENOMIC DNA]</scope>
    <source>
        <strain evidence="8 9">G1</strain>
    </source>
</reference>
<sequence>MHSSKDSNGEDIDITDVKSCSIEINENQPKESNIKEKNVIVDPNHVNYKLPKKQFFFVIFSLLISLAMASLDITIVATTLPSISKDFNSQDNYTWVILAYLLGNTSISPTCGKLADIFGRGPVMLTILTIFLISSTVCGLSKSFYMIVAARAVQGMGGGSIISMSNIICSDIVTVKQRGTYLGLLNSIFSLALAVGPLVGGIFTDTISWRWAFLINIPFCIIAIIFIGLFVKIPIPPGTFKEKVKRIDFFGTIFLISSVICLLLGLNWGGTTYEWSSPVILSLIGAFIVLISCFLFVEYKIAREPIIPFHLYKIKNIGICSIMSFMAGLVFITFNNIFSMLYQNGRGFSATMSGLRIAPAFVTLAIGSIGCGWLVEKFGHIKEFTITGGFALFFACFFVSLIGGNTPFYVECLIYLFYGFCISIPLQFSLVIAQTSAPPKL</sequence>
<evidence type="ECO:0000256" key="6">
    <source>
        <dbReference type="SAM" id="Phobius"/>
    </source>
</evidence>
<keyword evidence="9" id="KW-1185">Reference proteome</keyword>
<dbReference type="GO" id="GO:0012505">
    <property type="term" value="C:endomembrane system"/>
    <property type="evidence" value="ECO:0007669"/>
    <property type="project" value="UniProtKB-SubCell"/>
</dbReference>
<dbReference type="GO" id="GO:0022857">
    <property type="term" value="F:transmembrane transporter activity"/>
    <property type="evidence" value="ECO:0007669"/>
    <property type="project" value="InterPro"/>
</dbReference>
<dbReference type="GO" id="GO:0005886">
    <property type="term" value="C:plasma membrane"/>
    <property type="evidence" value="ECO:0007669"/>
    <property type="project" value="TreeGrafter"/>
</dbReference>
<organism evidence="8 9">
    <name type="scientific">Neocallimastix californiae</name>
    <dbReference type="NCBI Taxonomy" id="1754190"/>
    <lineage>
        <taxon>Eukaryota</taxon>
        <taxon>Fungi</taxon>
        <taxon>Fungi incertae sedis</taxon>
        <taxon>Chytridiomycota</taxon>
        <taxon>Chytridiomycota incertae sedis</taxon>
        <taxon>Neocallimastigomycetes</taxon>
        <taxon>Neocallimastigales</taxon>
        <taxon>Neocallimastigaceae</taxon>
        <taxon>Neocallimastix</taxon>
    </lineage>
</organism>
<dbReference type="Gene3D" id="1.20.1720.10">
    <property type="entry name" value="Multidrug resistance protein D"/>
    <property type="match status" value="1"/>
</dbReference>
<feature type="transmembrane region" description="Helical" evidence="6">
    <location>
        <begin position="357"/>
        <end position="375"/>
    </location>
</feature>
<dbReference type="InterPro" id="IPR011701">
    <property type="entry name" value="MFS"/>
</dbReference>
<keyword evidence="4 6" id="KW-1133">Transmembrane helix</keyword>